<proteinExistence type="predicted"/>
<evidence type="ECO:0000313" key="2">
    <source>
        <dbReference type="EMBL" id="EER35993.1"/>
    </source>
</evidence>
<dbReference type="GeneID" id="8298247"/>
<keyword evidence="3" id="KW-1185">Reference proteome</keyword>
<gene>
    <name evidence="2" type="ORF">CTRG_00732</name>
</gene>
<accession>C5M3U3</accession>
<evidence type="ECO:0000313" key="3">
    <source>
        <dbReference type="Proteomes" id="UP000002037"/>
    </source>
</evidence>
<dbReference type="EMBL" id="GG692395">
    <property type="protein sequence ID" value="EER35993.1"/>
    <property type="molecule type" value="Genomic_DNA"/>
</dbReference>
<dbReference type="KEGG" id="ctp:CTRG_00732"/>
<sequence>MFAVSISISISTGPCIYRICILLLTPLILYLYYSVSVFMYASHIVTQMKSEIRGLIKQDQQIITINHSYNNVYTKKYVYHVSSSIFVIEILRLHHQSRKEELTVKDKIKKKKEKGMMTIF</sequence>
<evidence type="ECO:0000256" key="1">
    <source>
        <dbReference type="SAM" id="Phobius"/>
    </source>
</evidence>
<dbReference type="AlphaFoldDB" id="C5M3U3"/>
<protein>
    <submittedName>
        <fullName evidence="2">Uncharacterized protein</fullName>
    </submittedName>
</protein>
<dbReference type="VEuPathDB" id="FungiDB:CTRG_00732"/>
<dbReference type="HOGENOM" id="CLU_2049397_0_0_1"/>
<dbReference type="RefSeq" id="XP_002545951.1">
    <property type="nucleotide sequence ID" value="XM_002545905.1"/>
</dbReference>
<organism evidence="2 3">
    <name type="scientific">Candida tropicalis (strain ATCC MYA-3404 / T1)</name>
    <name type="common">Yeast</name>
    <dbReference type="NCBI Taxonomy" id="294747"/>
    <lineage>
        <taxon>Eukaryota</taxon>
        <taxon>Fungi</taxon>
        <taxon>Dikarya</taxon>
        <taxon>Ascomycota</taxon>
        <taxon>Saccharomycotina</taxon>
        <taxon>Pichiomycetes</taxon>
        <taxon>Debaryomycetaceae</taxon>
        <taxon>Candida/Lodderomyces clade</taxon>
        <taxon>Candida</taxon>
    </lineage>
</organism>
<reference evidence="2 3" key="1">
    <citation type="journal article" date="2009" name="Nature">
        <title>Evolution of pathogenicity and sexual reproduction in eight Candida genomes.</title>
        <authorList>
            <person name="Butler G."/>
            <person name="Rasmussen M.D."/>
            <person name="Lin M.F."/>
            <person name="Santos M.A."/>
            <person name="Sakthikumar S."/>
            <person name="Munro C.A."/>
            <person name="Rheinbay E."/>
            <person name="Grabherr M."/>
            <person name="Forche A."/>
            <person name="Reedy J.L."/>
            <person name="Agrafioti I."/>
            <person name="Arnaud M.B."/>
            <person name="Bates S."/>
            <person name="Brown A.J."/>
            <person name="Brunke S."/>
            <person name="Costanzo M.C."/>
            <person name="Fitzpatrick D.A."/>
            <person name="de Groot P.W."/>
            <person name="Harris D."/>
            <person name="Hoyer L.L."/>
            <person name="Hube B."/>
            <person name="Klis F.M."/>
            <person name="Kodira C."/>
            <person name="Lennard N."/>
            <person name="Logue M.E."/>
            <person name="Martin R."/>
            <person name="Neiman A.M."/>
            <person name="Nikolaou E."/>
            <person name="Quail M.A."/>
            <person name="Quinn J."/>
            <person name="Santos M.C."/>
            <person name="Schmitzberger F.F."/>
            <person name="Sherlock G."/>
            <person name="Shah P."/>
            <person name="Silverstein K.A."/>
            <person name="Skrzypek M.S."/>
            <person name="Soll D."/>
            <person name="Staggs R."/>
            <person name="Stansfield I."/>
            <person name="Stumpf M.P."/>
            <person name="Sudbery P.E."/>
            <person name="Srikantha T."/>
            <person name="Zeng Q."/>
            <person name="Berman J."/>
            <person name="Berriman M."/>
            <person name="Heitman J."/>
            <person name="Gow N.A."/>
            <person name="Lorenz M.C."/>
            <person name="Birren B.W."/>
            <person name="Kellis M."/>
            <person name="Cuomo C.A."/>
        </authorList>
    </citation>
    <scope>NUCLEOTIDE SEQUENCE [LARGE SCALE GENOMIC DNA]</scope>
    <source>
        <strain evidence="3">ATCC MYA-3404 / T1</strain>
    </source>
</reference>
<dbReference type="Proteomes" id="UP000002037">
    <property type="component" value="Unassembled WGS sequence"/>
</dbReference>
<keyword evidence="1" id="KW-0472">Membrane</keyword>
<keyword evidence="1" id="KW-0812">Transmembrane</keyword>
<keyword evidence="1" id="KW-1133">Transmembrane helix</keyword>
<feature type="transmembrane region" description="Helical" evidence="1">
    <location>
        <begin position="16"/>
        <end position="41"/>
    </location>
</feature>
<name>C5M3U3_CANTT</name>